<protein>
    <submittedName>
        <fullName evidence="1">Uncharacterized protein</fullName>
    </submittedName>
</protein>
<keyword evidence="2" id="KW-1185">Reference proteome</keyword>
<evidence type="ECO:0000313" key="2">
    <source>
        <dbReference type="Proteomes" id="UP000198850"/>
    </source>
</evidence>
<dbReference type="EMBL" id="FNRA01000010">
    <property type="protein sequence ID" value="SEB10634.1"/>
    <property type="molecule type" value="Genomic_DNA"/>
</dbReference>
<dbReference type="STRING" id="425514.SAMN05443550_110192"/>
<evidence type="ECO:0000313" key="1">
    <source>
        <dbReference type="EMBL" id="SEB10634.1"/>
    </source>
</evidence>
<reference evidence="1 2" key="1">
    <citation type="submission" date="2016-10" db="EMBL/GenBank/DDBJ databases">
        <authorList>
            <person name="de Groot N.N."/>
        </authorList>
    </citation>
    <scope>NUCLEOTIDE SEQUENCE [LARGE SCALE GENOMIC DNA]</scope>
    <source>
        <strain evidence="1 2">DSM 19033</strain>
    </source>
</reference>
<dbReference type="AlphaFoldDB" id="A0A1H4GM34"/>
<gene>
    <name evidence="1" type="ORF">SAMN05443550_110192</name>
</gene>
<organism evidence="1 2">
    <name type="scientific">Pedobacter hartonius</name>
    <dbReference type="NCBI Taxonomy" id="425514"/>
    <lineage>
        <taxon>Bacteria</taxon>
        <taxon>Pseudomonadati</taxon>
        <taxon>Bacteroidota</taxon>
        <taxon>Sphingobacteriia</taxon>
        <taxon>Sphingobacteriales</taxon>
        <taxon>Sphingobacteriaceae</taxon>
        <taxon>Pedobacter</taxon>
    </lineage>
</organism>
<proteinExistence type="predicted"/>
<accession>A0A1H4GM34</accession>
<dbReference type="Proteomes" id="UP000198850">
    <property type="component" value="Unassembled WGS sequence"/>
</dbReference>
<sequence length="41" mass="4896">MADHQVLKEAKDKILKYRNQKSLRFLQGFQAYFLPDKAELL</sequence>
<name>A0A1H4GM34_9SPHI</name>